<dbReference type="GO" id="GO:0003677">
    <property type="term" value="F:DNA binding"/>
    <property type="evidence" value="ECO:0007669"/>
    <property type="project" value="InterPro"/>
</dbReference>
<dbReference type="OrthoDB" id="6401311at2"/>
<keyword evidence="3" id="KW-1185">Reference proteome</keyword>
<feature type="domain" description="Bacteriophage CI repressor N-terminal" evidence="1">
    <location>
        <begin position="16"/>
        <end position="69"/>
    </location>
</feature>
<gene>
    <name evidence="2" type="ORF">CWE13_03680</name>
</gene>
<dbReference type="Proteomes" id="UP000286934">
    <property type="component" value="Unassembled WGS sequence"/>
</dbReference>
<reference evidence="3" key="1">
    <citation type="journal article" date="2018" name="Front. Microbiol.">
        <title>Genome-Based Analysis Reveals the Taxonomy and Diversity of the Family Idiomarinaceae.</title>
        <authorList>
            <person name="Liu Y."/>
            <person name="Lai Q."/>
            <person name="Shao Z."/>
        </authorList>
    </citation>
    <scope>NUCLEOTIDE SEQUENCE [LARGE SCALE GENOMIC DNA]</scope>
    <source>
        <strain evidence="3">AIS</strain>
    </source>
</reference>
<dbReference type="Pfam" id="PF07022">
    <property type="entry name" value="Phage_CI_repr"/>
    <property type="match status" value="1"/>
</dbReference>
<proteinExistence type="predicted"/>
<dbReference type="AlphaFoldDB" id="A0A432WYF5"/>
<sequence>MSKSKDIGLTIEQVLEYAGVASGLKRDAEIASWLGLGKSALNNWRTRGTVPYKTLIPILLEKEISLDWFFAPGRSLKVPQALLQHHLRKELGEAAAAYHGDNLQLNKVLEALQYIQAIFARHDLQTSEDNMQLFLSVYESLSAEPELRSVTLERMAETLKE</sequence>
<protein>
    <recommendedName>
        <fullName evidence="1">Bacteriophage CI repressor N-terminal domain-containing protein</fullName>
    </recommendedName>
</protein>
<accession>A0A432WYF5</accession>
<comment type="caution">
    <text evidence="2">The sequence shown here is derived from an EMBL/GenBank/DDBJ whole genome shotgun (WGS) entry which is preliminary data.</text>
</comment>
<organism evidence="2 3">
    <name type="scientific">Aliidiomarina shirensis</name>
    <dbReference type="NCBI Taxonomy" id="1048642"/>
    <lineage>
        <taxon>Bacteria</taxon>
        <taxon>Pseudomonadati</taxon>
        <taxon>Pseudomonadota</taxon>
        <taxon>Gammaproteobacteria</taxon>
        <taxon>Alteromonadales</taxon>
        <taxon>Idiomarinaceae</taxon>
        <taxon>Aliidiomarina</taxon>
    </lineage>
</organism>
<dbReference type="EMBL" id="PIPP01000001">
    <property type="protein sequence ID" value="RUO38747.1"/>
    <property type="molecule type" value="Genomic_DNA"/>
</dbReference>
<dbReference type="GO" id="GO:0045892">
    <property type="term" value="P:negative regulation of DNA-templated transcription"/>
    <property type="evidence" value="ECO:0007669"/>
    <property type="project" value="InterPro"/>
</dbReference>
<dbReference type="InterPro" id="IPR010982">
    <property type="entry name" value="Lambda_DNA-bd_dom_sf"/>
</dbReference>
<dbReference type="Gene3D" id="1.10.260.40">
    <property type="entry name" value="lambda repressor-like DNA-binding domains"/>
    <property type="match status" value="1"/>
</dbReference>
<dbReference type="InterPro" id="IPR010744">
    <property type="entry name" value="Phage_CI_N"/>
</dbReference>
<name>A0A432WYF5_9GAMM</name>
<dbReference type="RefSeq" id="WP_126805986.1">
    <property type="nucleotide sequence ID" value="NZ_PIPP01000001.1"/>
</dbReference>
<evidence type="ECO:0000313" key="2">
    <source>
        <dbReference type="EMBL" id="RUO38747.1"/>
    </source>
</evidence>
<evidence type="ECO:0000313" key="3">
    <source>
        <dbReference type="Proteomes" id="UP000286934"/>
    </source>
</evidence>
<evidence type="ECO:0000259" key="1">
    <source>
        <dbReference type="Pfam" id="PF07022"/>
    </source>
</evidence>